<evidence type="ECO:0000256" key="2">
    <source>
        <dbReference type="ARBA" id="ARBA00022692"/>
    </source>
</evidence>
<feature type="transmembrane region" description="Helical" evidence="5">
    <location>
        <begin position="38"/>
        <end position="60"/>
    </location>
</feature>
<dbReference type="PANTHER" id="PTHR41335">
    <property type="entry name" value="MEMBRANE PROTEIN-RELATED"/>
    <property type="match status" value="1"/>
</dbReference>
<dbReference type="RefSeq" id="WP_304542163.1">
    <property type="nucleotide sequence ID" value="NZ_JARPTC010000010.1"/>
</dbReference>
<feature type="domain" description="Lipopolysaccharide assembly protein A" evidence="6">
    <location>
        <begin position="21"/>
        <end position="84"/>
    </location>
</feature>
<gene>
    <name evidence="7" type="ORF">P6N53_07440</name>
</gene>
<reference evidence="7" key="2">
    <citation type="submission" date="2023-03" db="EMBL/GenBank/DDBJ databases">
        <authorList>
            <person name="Zhang Z."/>
        </authorList>
    </citation>
    <scope>NUCLEOTIDE SEQUENCE</scope>
    <source>
        <strain evidence="7">DSA</strain>
    </source>
</reference>
<keyword evidence="1" id="KW-1003">Cell membrane</keyword>
<keyword evidence="2 5" id="KW-0812">Transmembrane</keyword>
<accession>A0AAW7ZCD0</accession>
<dbReference type="AlphaFoldDB" id="A0AAW7ZCD0"/>
<keyword evidence="8" id="KW-1185">Reference proteome</keyword>
<sequence length="106" mass="11830">MQFYFAIATLFSITVAIFATQNSDQVTISFLLWQLPSIPQVIVILGSALAGMVAALFFGLSRQFKLSKELKEALVRINTLDNELAKLKAPVEVKKIDLEQKNETNK</sequence>
<dbReference type="EMBL" id="JARPTC010000010">
    <property type="protein sequence ID" value="MDO7787047.1"/>
    <property type="molecule type" value="Genomic_DNA"/>
</dbReference>
<proteinExistence type="predicted"/>
<evidence type="ECO:0000256" key="3">
    <source>
        <dbReference type="ARBA" id="ARBA00022989"/>
    </source>
</evidence>
<dbReference type="PANTHER" id="PTHR41335:SF1">
    <property type="entry name" value="MEMBRANE PROTEIN"/>
    <property type="match status" value="1"/>
</dbReference>
<evidence type="ECO:0000256" key="5">
    <source>
        <dbReference type="SAM" id="Phobius"/>
    </source>
</evidence>
<evidence type="ECO:0000256" key="1">
    <source>
        <dbReference type="ARBA" id="ARBA00022475"/>
    </source>
</evidence>
<evidence type="ECO:0000256" key="4">
    <source>
        <dbReference type="ARBA" id="ARBA00023136"/>
    </source>
</evidence>
<dbReference type="GO" id="GO:0005886">
    <property type="term" value="C:plasma membrane"/>
    <property type="evidence" value="ECO:0007669"/>
    <property type="project" value="InterPro"/>
</dbReference>
<evidence type="ECO:0000259" key="6">
    <source>
        <dbReference type="Pfam" id="PF06305"/>
    </source>
</evidence>
<dbReference type="Proteomes" id="UP001172911">
    <property type="component" value="Unassembled WGS sequence"/>
</dbReference>
<dbReference type="Pfam" id="PF06305">
    <property type="entry name" value="LapA_dom"/>
    <property type="match status" value="1"/>
</dbReference>
<evidence type="ECO:0000313" key="7">
    <source>
        <dbReference type="EMBL" id="MDO7787047.1"/>
    </source>
</evidence>
<protein>
    <submittedName>
        <fullName evidence="7">LapA family protein</fullName>
    </submittedName>
</protein>
<keyword evidence="3 5" id="KW-1133">Transmembrane helix</keyword>
<organism evidence="7 8">
    <name type="scientific">Desulforamulus aquiferis</name>
    <dbReference type="NCBI Taxonomy" id="1397668"/>
    <lineage>
        <taxon>Bacteria</taxon>
        <taxon>Bacillati</taxon>
        <taxon>Bacillota</taxon>
        <taxon>Clostridia</taxon>
        <taxon>Eubacteriales</taxon>
        <taxon>Peptococcaceae</taxon>
        <taxon>Desulforamulus</taxon>
    </lineage>
</organism>
<evidence type="ECO:0000313" key="8">
    <source>
        <dbReference type="Proteomes" id="UP001172911"/>
    </source>
</evidence>
<comment type="caution">
    <text evidence="7">The sequence shown here is derived from an EMBL/GenBank/DDBJ whole genome shotgun (WGS) entry which is preliminary data.</text>
</comment>
<dbReference type="InterPro" id="IPR010445">
    <property type="entry name" value="LapA_dom"/>
</dbReference>
<keyword evidence="4 5" id="KW-0472">Membrane</keyword>
<reference evidence="7" key="1">
    <citation type="journal article" date="2023" name="J. Hazard. Mater.">
        <title>Anaerobic biodegradation of pyrene and benzo[a]pyrene by a new sulfate-reducing Desulforamulus aquiferis strain DSA.</title>
        <authorList>
            <person name="Zhang Z."/>
            <person name="Sun J."/>
            <person name="Gong X."/>
            <person name="Wang C."/>
            <person name="Wang H."/>
        </authorList>
    </citation>
    <scope>NUCLEOTIDE SEQUENCE</scope>
    <source>
        <strain evidence="7">DSA</strain>
    </source>
</reference>
<name>A0AAW7ZCD0_9FIRM</name>